<dbReference type="Pfam" id="PF04932">
    <property type="entry name" value="Wzy_C"/>
    <property type="match status" value="1"/>
</dbReference>
<dbReference type="PANTHER" id="PTHR37422:SF23">
    <property type="entry name" value="TEICHURONIC ACID BIOSYNTHESIS PROTEIN TUAE"/>
    <property type="match status" value="1"/>
</dbReference>
<dbReference type="PANTHER" id="PTHR37422">
    <property type="entry name" value="TEICHURONIC ACID BIOSYNTHESIS PROTEIN TUAE"/>
    <property type="match status" value="1"/>
</dbReference>
<sequence length="623" mass="63807">MAGLGIVLWWLLAVGLLSGALPRPRPTTAGWTMLAGAAALAVWGAITLGWSGGSERGLTEVVRLLVLAGSLLLGMVAVGAGQARLLIGGVLTGLVAICAAGVLSRLQPDLFPGSSDIAVWLGERRRLSWPLNYWNGMGAAAALTVPLCLTVAARARTAVTSALAAAAIPIVVVGLVLTLSRGGIAAAALGLIAAIAIVAPRLVLLRTAIAPAIGSAAALVAVLGSDPIRQAVGGQAQTDAGTKLLPLLVLIVVGVALVQAGWQTADRARWTPRLPRPSPRAQVAGWLMAAVAALAIALAAGLPGRASDAWNDFRDPAVKTQTVAGEASLGRLASAASSGRYEEWSGAIRAIRAHPLGGIGLGSWESWWSPRRDRSPAVRNAHSEPLEIAAETGLPGLLLLVTIVLAPLAAAIALLRRSRGRPAPYALVAAPTLVAFVVAISVDWAWQLSALPVAAALLAAALVGRGRDVPVVSQAATTPLDPATAPERRRRLAFAGPLALGAAAVGSIVVLAVALIAPDGVERSRAAVGAGALDRAASIARDTRNAAPFSLDAALQRALVAERSGDLSAAARAAADATRIEPRNWRPWIVLARIEVARGRPRAAVAAYRRARALNPRSPLLRP</sequence>
<feature type="domain" description="O-antigen ligase-related" evidence="6">
    <location>
        <begin position="170"/>
        <end position="401"/>
    </location>
</feature>
<feature type="transmembrane region" description="Helical" evidence="5">
    <location>
        <begin position="446"/>
        <end position="464"/>
    </location>
</feature>
<feature type="transmembrane region" description="Helical" evidence="5">
    <location>
        <begin position="85"/>
        <end position="103"/>
    </location>
</feature>
<reference evidence="7 8" key="1">
    <citation type="journal article" date="2013" name="Biodegradation">
        <title>Quantitative proteomic analysis of ibuprofen-degrading Patulibacter sp. strain I11.</title>
        <authorList>
            <person name="Almeida B."/>
            <person name="Kjeldal H."/>
            <person name="Lolas I."/>
            <person name="Knudsen A.D."/>
            <person name="Carvalho G."/>
            <person name="Nielsen K.L."/>
            <person name="Barreto Crespo M.T."/>
            <person name="Stensballe A."/>
            <person name="Nielsen J.L."/>
        </authorList>
    </citation>
    <scope>NUCLEOTIDE SEQUENCE [LARGE SCALE GENOMIC DNA]</scope>
    <source>
        <strain evidence="7 8">I11</strain>
    </source>
</reference>
<keyword evidence="3 5" id="KW-1133">Transmembrane helix</keyword>
<feature type="transmembrane region" description="Helical" evidence="5">
    <location>
        <begin position="61"/>
        <end position="79"/>
    </location>
</feature>
<comment type="subcellular location">
    <subcellularLocation>
        <location evidence="1">Membrane</location>
        <topology evidence="1">Multi-pass membrane protein</topology>
    </subcellularLocation>
</comment>
<dbReference type="SUPFAM" id="SSF48452">
    <property type="entry name" value="TPR-like"/>
    <property type="match status" value="1"/>
</dbReference>
<keyword evidence="8" id="KW-1185">Reference proteome</keyword>
<organism evidence="7 8">
    <name type="scientific">Patulibacter medicamentivorans</name>
    <dbReference type="NCBI Taxonomy" id="1097667"/>
    <lineage>
        <taxon>Bacteria</taxon>
        <taxon>Bacillati</taxon>
        <taxon>Actinomycetota</taxon>
        <taxon>Thermoleophilia</taxon>
        <taxon>Solirubrobacterales</taxon>
        <taxon>Patulibacteraceae</taxon>
        <taxon>Patulibacter</taxon>
    </lineage>
</organism>
<protein>
    <submittedName>
        <fullName evidence="7">O-antigen polymerase</fullName>
    </submittedName>
</protein>
<proteinExistence type="predicted"/>
<dbReference type="InterPro" id="IPR051533">
    <property type="entry name" value="WaaL-like"/>
</dbReference>
<evidence type="ECO:0000256" key="3">
    <source>
        <dbReference type="ARBA" id="ARBA00022989"/>
    </source>
</evidence>
<accession>H0E2C3</accession>
<dbReference type="InterPro" id="IPR011990">
    <property type="entry name" value="TPR-like_helical_dom_sf"/>
</dbReference>
<evidence type="ECO:0000256" key="4">
    <source>
        <dbReference type="ARBA" id="ARBA00023136"/>
    </source>
</evidence>
<evidence type="ECO:0000256" key="5">
    <source>
        <dbReference type="SAM" id="Phobius"/>
    </source>
</evidence>
<dbReference type="GO" id="GO:0016020">
    <property type="term" value="C:membrane"/>
    <property type="evidence" value="ECO:0007669"/>
    <property type="project" value="UniProtKB-SubCell"/>
</dbReference>
<feature type="transmembrane region" description="Helical" evidence="5">
    <location>
        <begin position="498"/>
        <end position="517"/>
    </location>
</feature>
<dbReference type="InterPro" id="IPR007016">
    <property type="entry name" value="O-antigen_ligase-rel_domated"/>
</dbReference>
<feature type="transmembrane region" description="Helical" evidence="5">
    <location>
        <begin position="133"/>
        <end position="153"/>
    </location>
</feature>
<evidence type="ECO:0000259" key="6">
    <source>
        <dbReference type="Pfam" id="PF04932"/>
    </source>
</evidence>
<evidence type="ECO:0000313" key="8">
    <source>
        <dbReference type="Proteomes" id="UP000005143"/>
    </source>
</evidence>
<gene>
    <name evidence="7" type="ORF">PAI11_09360</name>
</gene>
<keyword evidence="4 5" id="KW-0472">Membrane</keyword>
<evidence type="ECO:0000256" key="2">
    <source>
        <dbReference type="ARBA" id="ARBA00022692"/>
    </source>
</evidence>
<feature type="transmembrane region" description="Helical" evidence="5">
    <location>
        <begin position="283"/>
        <end position="302"/>
    </location>
</feature>
<feature type="transmembrane region" description="Helical" evidence="5">
    <location>
        <begin position="394"/>
        <end position="415"/>
    </location>
</feature>
<dbReference type="Proteomes" id="UP000005143">
    <property type="component" value="Unassembled WGS sequence"/>
</dbReference>
<evidence type="ECO:0000256" key="1">
    <source>
        <dbReference type="ARBA" id="ARBA00004141"/>
    </source>
</evidence>
<dbReference type="AlphaFoldDB" id="H0E2C3"/>
<dbReference type="Gene3D" id="1.25.40.10">
    <property type="entry name" value="Tetratricopeptide repeat domain"/>
    <property type="match status" value="1"/>
</dbReference>
<dbReference type="EMBL" id="AGUD01000042">
    <property type="protein sequence ID" value="EHN12194.1"/>
    <property type="molecule type" value="Genomic_DNA"/>
</dbReference>
<feature type="transmembrane region" description="Helical" evidence="5">
    <location>
        <begin position="422"/>
        <end position="440"/>
    </location>
</feature>
<feature type="transmembrane region" description="Helical" evidence="5">
    <location>
        <begin position="203"/>
        <end position="224"/>
    </location>
</feature>
<name>H0E2C3_9ACTN</name>
<feature type="transmembrane region" description="Helical" evidence="5">
    <location>
        <begin position="165"/>
        <end position="196"/>
    </location>
</feature>
<feature type="transmembrane region" description="Helical" evidence="5">
    <location>
        <begin position="29"/>
        <end position="49"/>
    </location>
</feature>
<feature type="transmembrane region" description="Helical" evidence="5">
    <location>
        <begin position="244"/>
        <end position="262"/>
    </location>
</feature>
<evidence type="ECO:0000313" key="7">
    <source>
        <dbReference type="EMBL" id="EHN12194.1"/>
    </source>
</evidence>
<keyword evidence="2 5" id="KW-0812">Transmembrane</keyword>
<comment type="caution">
    <text evidence="7">The sequence shown here is derived from an EMBL/GenBank/DDBJ whole genome shotgun (WGS) entry which is preliminary data.</text>
</comment>